<dbReference type="AlphaFoldDB" id="A0A8J2XXG5"/>
<evidence type="ECO:0000256" key="8">
    <source>
        <dbReference type="SAM" id="Phobius"/>
    </source>
</evidence>
<feature type="transmembrane region" description="Helical" evidence="8">
    <location>
        <begin position="134"/>
        <end position="150"/>
    </location>
</feature>
<dbReference type="InterPro" id="IPR037185">
    <property type="entry name" value="EmrE-like"/>
</dbReference>
<feature type="transmembrane region" description="Helical" evidence="8">
    <location>
        <begin position="41"/>
        <end position="60"/>
    </location>
</feature>
<comment type="subcellular location">
    <subcellularLocation>
        <location evidence="1">Cell membrane</location>
        <topology evidence="1">Multi-pass membrane protein</topology>
    </subcellularLocation>
</comment>
<proteinExistence type="inferred from homology"/>
<feature type="transmembrane region" description="Helical" evidence="8">
    <location>
        <begin position="243"/>
        <end position="265"/>
    </location>
</feature>
<feature type="transmembrane region" description="Helical" evidence="8">
    <location>
        <begin position="72"/>
        <end position="97"/>
    </location>
</feature>
<dbReference type="EMBL" id="BMCG01000003">
    <property type="protein sequence ID" value="GGC10911.1"/>
    <property type="molecule type" value="Genomic_DNA"/>
</dbReference>
<evidence type="ECO:0000256" key="7">
    <source>
        <dbReference type="ARBA" id="ARBA00023136"/>
    </source>
</evidence>
<comment type="caution">
    <text evidence="9">The sequence shown here is derived from an EMBL/GenBank/DDBJ whole genome shotgun (WGS) entry which is preliminary data.</text>
</comment>
<reference evidence="9" key="2">
    <citation type="submission" date="2020-09" db="EMBL/GenBank/DDBJ databases">
        <authorList>
            <person name="Sun Q."/>
            <person name="Sedlacek I."/>
        </authorList>
    </citation>
    <scope>NUCLEOTIDE SEQUENCE</scope>
    <source>
        <strain evidence="9">CCM 7086</strain>
    </source>
</reference>
<evidence type="ECO:0000256" key="4">
    <source>
        <dbReference type="ARBA" id="ARBA00022475"/>
    </source>
</evidence>
<dbReference type="GO" id="GO:0005886">
    <property type="term" value="C:plasma membrane"/>
    <property type="evidence" value="ECO:0007669"/>
    <property type="project" value="UniProtKB-SubCell"/>
</dbReference>
<keyword evidence="4" id="KW-1003">Cell membrane</keyword>
<feature type="transmembrane region" description="Helical" evidence="8">
    <location>
        <begin position="271"/>
        <end position="293"/>
    </location>
</feature>
<dbReference type="NCBIfam" id="TIGR00688">
    <property type="entry name" value="rarD"/>
    <property type="match status" value="1"/>
</dbReference>
<dbReference type="InterPro" id="IPR004626">
    <property type="entry name" value="RarD"/>
</dbReference>
<dbReference type="RefSeq" id="WP_188396070.1">
    <property type="nucleotide sequence ID" value="NZ_BMCG01000003.1"/>
</dbReference>
<dbReference type="SUPFAM" id="SSF103481">
    <property type="entry name" value="Multidrug resistance efflux transporter EmrE"/>
    <property type="match status" value="2"/>
</dbReference>
<evidence type="ECO:0000256" key="1">
    <source>
        <dbReference type="ARBA" id="ARBA00004651"/>
    </source>
</evidence>
<evidence type="ECO:0000313" key="10">
    <source>
        <dbReference type="Proteomes" id="UP000620266"/>
    </source>
</evidence>
<keyword evidence="7 8" id="KW-0472">Membrane</keyword>
<keyword evidence="5 8" id="KW-0812">Transmembrane</keyword>
<comment type="similarity">
    <text evidence="2">Belongs to the EamA transporter family.</text>
</comment>
<feature type="transmembrane region" description="Helical" evidence="8">
    <location>
        <begin position="12"/>
        <end position="29"/>
    </location>
</feature>
<keyword evidence="6 8" id="KW-1133">Transmembrane helix</keyword>
<feature type="transmembrane region" description="Helical" evidence="8">
    <location>
        <begin position="185"/>
        <end position="205"/>
    </location>
</feature>
<dbReference type="Proteomes" id="UP000620266">
    <property type="component" value="Unassembled WGS sequence"/>
</dbReference>
<accession>A0A8J2XXG5</accession>
<name>A0A8J2XXG5_9BURK</name>
<feature type="transmembrane region" description="Helical" evidence="8">
    <location>
        <begin position="109"/>
        <end position="127"/>
    </location>
</feature>
<evidence type="ECO:0000256" key="5">
    <source>
        <dbReference type="ARBA" id="ARBA00022692"/>
    </source>
</evidence>
<sequence>MRHDISRARLGVTNSIMASVLFGVTYYYVTLLAPLSGEQIYGWRVLMTLPFVTLLLLVFGEGKLIAGIWERLVGNPAWLIALIATAALLSVQLWLFMWAPVNGHGLSVSLGYFLLPLTLVLTGRLVFGERLTTLQVVACAVAALGVLNELLFAPVLSWPTFVVAFGYPVYFAARKKMGTNHLGGMWFDMVLSLPVAVWFVCAPAMDGGAIFPSAMHVAMIVGLGLLSATSLACMVTASHQLKLGLFGLLSYLEPALLVVVSLLLGERVDPAQWPTYLCIWAAILIAEGVRGLLRKPYHAAGKKKRIGGRVEMEAQPESAC</sequence>
<evidence type="ECO:0000313" key="9">
    <source>
        <dbReference type="EMBL" id="GGC10911.1"/>
    </source>
</evidence>
<feature type="transmembrane region" description="Helical" evidence="8">
    <location>
        <begin position="156"/>
        <end position="173"/>
    </location>
</feature>
<reference evidence="9" key="1">
    <citation type="journal article" date="2014" name="Int. J. Syst. Evol. Microbiol.">
        <title>Complete genome sequence of Corynebacterium casei LMG S-19264T (=DSM 44701T), isolated from a smear-ripened cheese.</title>
        <authorList>
            <consortium name="US DOE Joint Genome Institute (JGI-PGF)"/>
            <person name="Walter F."/>
            <person name="Albersmeier A."/>
            <person name="Kalinowski J."/>
            <person name="Ruckert C."/>
        </authorList>
    </citation>
    <scope>NUCLEOTIDE SEQUENCE</scope>
    <source>
        <strain evidence="9">CCM 7086</strain>
    </source>
</reference>
<keyword evidence="10" id="KW-1185">Reference proteome</keyword>
<evidence type="ECO:0000256" key="3">
    <source>
        <dbReference type="ARBA" id="ARBA00022448"/>
    </source>
</evidence>
<keyword evidence="3" id="KW-0813">Transport</keyword>
<protein>
    <submittedName>
        <fullName evidence="9">Permease</fullName>
    </submittedName>
</protein>
<evidence type="ECO:0000256" key="6">
    <source>
        <dbReference type="ARBA" id="ARBA00022989"/>
    </source>
</evidence>
<organism evidence="9 10">
    <name type="scientific">Oxalicibacterium flavum</name>
    <dbReference type="NCBI Taxonomy" id="179467"/>
    <lineage>
        <taxon>Bacteria</taxon>
        <taxon>Pseudomonadati</taxon>
        <taxon>Pseudomonadota</taxon>
        <taxon>Betaproteobacteria</taxon>
        <taxon>Burkholderiales</taxon>
        <taxon>Oxalobacteraceae</taxon>
        <taxon>Oxalicibacterium</taxon>
    </lineage>
</organism>
<gene>
    <name evidence="9" type="ORF">GCM10007205_20130</name>
</gene>
<feature type="transmembrane region" description="Helical" evidence="8">
    <location>
        <begin position="217"/>
        <end position="236"/>
    </location>
</feature>
<evidence type="ECO:0000256" key="2">
    <source>
        <dbReference type="ARBA" id="ARBA00007362"/>
    </source>
</evidence>